<keyword evidence="2" id="KW-0812">Transmembrane</keyword>
<dbReference type="EMBL" id="SWFS01000066">
    <property type="protein sequence ID" value="KAA8917080.1"/>
    <property type="molecule type" value="Genomic_DNA"/>
</dbReference>
<evidence type="ECO:0000256" key="2">
    <source>
        <dbReference type="SAM" id="Phobius"/>
    </source>
</evidence>
<dbReference type="OrthoDB" id="164921at2759"/>
<dbReference type="InterPro" id="IPR029058">
    <property type="entry name" value="AB_hydrolase_fold"/>
</dbReference>
<reference evidence="3" key="1">
    <citation type="journal article" date="2019" name="G3 (Bethesda)">
        <title>Genome Assemblies of Two Rare Opportunistic Yeast Pathogens: Diutina rugosa (syn. Candida rugosa) and Trichomonascus ciferrii (syn. Candida ciferrii).</title>
        <authorList>
            <person name="Mixao V."/>
            <person name="Saus E."/>
            <person name="Hansen A.P."/>
            <person name="Lass-Florl C."/>
            <person name="Gabaldon T."/>
        </authorList>
    </citation>
    <scope>NUCLEOTIDE SEQUENCE</scope>
    <source>
        <strain evidence="3">CBS 4856</strain>
    </source>
</reference>
<protein>
    <recommendedName>
        <fullName evidence="5">AB hydrolase-1 domain-containing protein</fullName>
    </recommendedName>
</protein>
<dbReference type="InterPro" id="IPR019431">
    <property type="entry name" value="DUF2417"/>
</dbReference>
<dbReference type="Pfam" id="PF10329">
    <property type="entry name" value="DUF2417"/>
    <property type="match status" value="1"/>
</dbReference>
<proteinExistence type="predicted"/>
<feature type="transmembrane region" description="Helical" evidence="2">
    <location>
        <begin position="210"/>
        <end position="236"/>
    </location>
</feature>
<keyword evidence="4" id="KW-1185">Reference proteome</keyword>
<dbReference type="Proteomes" id="UP000761534">
    <property type="component" value="Unassembled WGS sequence"/>
</dbReference>
<feature type="transmembrane region" description="Helical" evidence="2">
    <location>
        <begin position="59"/>
        <end position="80"/>
    </location>
</feature>
<gene>
    <name evidence="3" type="ORF">TRICI_000752</name>
</gene>
<dbReference type="VEuPathDB" id="FungiDB:TRICI_000752"/>
<dbReference type="Gene3D" id="3.40.50.1820">
    <property type="entry name" value="alpha/beta hydrolase"/>
    <property type="match status" value="1"/>
</dbReference>
<evidence type="ECO:0008006" key="5">
    <source>
        <dbReference type="Google" id="ProtNLM"/>
    </source>
</evidence>
<feature type="transmembrane region" description="Helical" evidence="2">
    <location>
        <begin position="86"/>
        <end position="110"/>
    </location>
</feature>
<feature type="transmembrane region" description="Helical" evidence="2">
    <location>
        <begin position="153"/>
        <end position="176"/>
    </location>
</feature>
<evidence type="ECO:0000313" key="4">
    <source>
        <dbReference type="Proteomes" id="UP000761534"/>
    </source>
</evidence>
<dbReference type="AlphaFoldDB" id="A0A642VAD7"/>
<evidence type="ECO:0000256" key="1">
    <source>
        <dbReference type="SAM" id="MobiDB-lite"/>
    </source>
</evidence>
<dbReference type="SUPFAM" id="SSF53474">
    <property type="entry name" value="alpha/beta-Hydrolases"/>
    <property type="match status" value="1"/>
</dbReference>
<comment type="caution">
    <text evidence="3">The sequence shown here is derived from an EMBL/GenBank/DDBJ whole genome shotgun (WGS) entry which is preliminary data.</text>
</comment>
<evidence type="ECO:0000313" key="3">
    <source>
        <dbReference type="EMBL" id="KAA8917080.1"/>
    </source>
</evidence>
<sequence length="508" mass="55848">MAPGGNEDIVSAADAASNSRNSNEETPLIQRRVEDVPDGGSGEYIWYYSDGISVRVLRFILYLLFLVCFVWTVLLTVNVFTSIKPFIIPGSGFLELDLSLLALVRVFIGLKFFASATKSDLYFSYVSSGLLFLDGVLLVSVPHLRHKHGGTLVGVITVVGTLVVFLVCSGCVAMVLRLYARARDEEASIVNPEEHHQRRKMSKKSRFKNFFTSSMSFSGCLGLLVLIALFSGFLVLNSVRGSMDPPSPGHLVPVNNNRYNVHIACTAKKDVLEPGSKNLTVLMETDTDTPSEEFASWALKIAQDNKNVNQVCYYDRPGLGWSDSAPSPQSISTTIHTLCQALDHEGISKNSTFMLLAHGVGGLYSRSFAASIPNNLHGLVLIDTPDEDLFLSKITPLKGLIYFVKGMISPISRGGYYKVKLQQHLARGLIGREIKAANTMLNPEAPVTVVSSAQSITKINKWGEGQRRLTKLSNNTISWTVLEGPHELWKDQDSKAQLQSLLHNLLTL</sequence>
<keyword evidence="2" id="KW-0472">Membrane</keyword>
<name>A0A642VAD7_9ASCO</name>
<feature type="transmembrane region" description="Helical" evidence="2">
    <location>
        <begin position="122"/>
        <end position="141"/>
    </location>
</feature>
<feature type="region of interest" description="Disordered" evidence="1">
    <location>
        <begin position="14"/>
        <end position="34"/>
    </location>
</feature>
<keyword evidence="2" id="KW-1133">Transmembrane helix</keyword>
<organism evidence="3 4">
    <name type="scientific">Trichomonascus ciferrii</name>
    <dbReference type="NCBI Taxonomy" id="44093"/>
    <lineage>
        <taxon>Eukaryota</taxon>
        <taxon>Fungi</taxon>
        <taxon>Dikarya</taxon>
        <taxon>Ascomycota</taxon>
        <taxon>Saccharomycotina</taxon>
        <taxon>Dipodascomycetes</taxon>
        <taxon>Dipodascales</taxon>
        <taxon>Trichomonascaceae</taxon>
        <taxon>Trichomonascus</taxon>
        <taxon>Trichomonascus ciferrii complex</taxon>
    </lineage>
</organism>
<accession>A0A642VAD7</accession>